<organism evidence="1 2">
    <name type="scientific">Racocetra persica</name>
    <dbReference type="NCBI Taxonomy" id="160502"/>
    <lineage>
        <taxon>Eukaryota</taxon>
        <taxon>Fungi</taxon>
        <taxon>Fungi incertae sedis</taxon>
        <taxon>Mucoromycota</taxon>
        <taxon>Glomeromycotina</taxon>
        <taxon>Glomeromycetes</taxon>
        <taxon>Diversisporales</taxon>
        <taxon>Gigasporaceae</taxon>
        <taxon>Racocetra</taxon>
    </lineage>
</organism>
<dbReference type="Proteomes" id="UP000789920">
    <property type="component" value="Unassembled WGS sequence"/>
</dbReference>
<gene>
    <name evidence="1" type="ORF">RPERSI_LOCUS5645</name>
</gene>
<name>A0ACA9ML55_9GLOM</name>
<proteinExistence type="predicted"/>
<reference evidence="1" key="1">
    <citation type="submission" date="2021-06" db="EMBL/GenBank/DDBJ databases">
        <authorList>
            <person name="Kallberg Y."/>
            <person name="Tangrot J."/>
            <person name="Rosling A."/>
        </authorList>
    </citation>
    <scope>NUCLEOTIDE SEQUENCE</scope>
    <source>
        <strain evidence="1">MA461A</strain>
    </source>
</reference>
<dbReference type="EMBL" id="CAJVQC010008529">
    <property type="protein sequence ID" value="CAG8593749.1"/>
    <property type="molecule type" value="Genomic_DNA"/>
</dbReference>
<protein>
    <submittedName>
        <fullName evidence="1">22515_t:CDS:1</fullName>
    </submittedName>
</protein>
<evidence type="ECO:0000313" key="2">
    <source>
        <dbReference type="Proteomes" id="UP000789920"/>
    </source>
</evidence>
<evidence type="ECO:0000313" key="1">
    <source>
        <dbReference type="EMBL" id="CAG8593749.1"/>
    </source>
</evidence>
<comment type="caution">
    <text evidence="1">The sequence shown here is derived from an EMBL/GenBank/DDBJ whole genome shotgun (WGS) entry which is preliminary data.</text>
</comment>
<accession>A0ACA9ML55</accession>
<sequence>MFEQIFLLRNIHTKDQIMAKEMHDKLIEFAVSNELDQNEMTKTALDSNLGENIPTD</sequence>
<keyword evidence="2" id="KW-1185">Reference proteome</keyword>
<feature type="non-terminal residue" evidence="1">
    <location>
        <position position="56"/>
    </location>
</feature>